<reference evidence="1 2" key="1">
    <citation type="submission" date="2020-07" db="EMBL/GenBank/DDBJ databases">
        <title>Sequencing the genomes of 1000 actinobacteria strains.</title>
        <authorList>
            <person name="Klenk H.-P."/>
        </authorList>
    </citation>
    <scope>NUCLEOTIDE SEQUENCE [LARGE SCALE GENOMIC DNA]</scope>
    <source>
        <strain evidence="1 2">DSM 45763</strain>
    </source>
</reference>
<dbReference type="AlphaFoldDB" id="A0A852UXW8"/>
<organism evidence="1 2">
    <name type="scientific">Streptosporangium sandarakinum</name>
    <dbReference type="NCBI Taxonomy" id="1260955"/>
    <lineage>
        <taxon>Bacteria</taxon>
        <taxon>Bacillati</taxon>
        <taxon>Actinomycetota</taxon>
        <taxon>Actinomycetes</taxon>
        <taxon>Streptosporangiales</taxon>
        <taxon>Streptosporangiaceae</taxon>
        <taxon>Streptosporangium</taxon>
    </lineage>
</organism>
<sequence length="97" mass="11093">MPLRDDCAGFSPHVAMVQRDHVPLEWREPYPVLERVRVTAWTCACLAMVYELCAGAGQGFIRRTVQHDQGHRVHQTRLWPIDEARAVWTGVLSGRAR</sequence>
<dbReference type="Proteomes" id="UP000576393">
    <property type="component" value="Unassembled WGS sequence"/>
</dbReference>
<dbReference type="RefSeq" id="WP_179819946.1">
    <property type="nucleotide sequence ID" value="NZ_JACCCO010000001.1"/>
</dbReference>
<protein>
    <submittedName>
        <fullName evidence="1">Uncharacterized protein</fullName>
    </submittedName>
</protein>
<evidence type="ECO:0000313" key="2">
    <source>
        <dbReference type="Proteomes" id="UP000576393"/>
    </source>
</evidence>
<accession>A0A852UXW8</accession>
<gene>
    <name evidence="1" type="ORF">HDA43_002467</name>
</gene>
<proteinExistence type="predicted"/>
<comment type="caution">
    <text evidence="1">The sequence shown here is derived from an EMBL/GenBank/DDBJ whole genome shotgun (WGS) entry which is preliminary data.</text>
</comment>
<keyword evidence="2" id="KW-1185">Reference proteome</keyword>
<evidence type="ECO:0000313" key="1">
    <source>
        <dbReference type="EMBL" id="NYF40308.1"/>
    </source>
</evidence>
<name>A0A852UXW8_9ACTN</name>
<dbReference type="EMBL" id="JACCCO010000001">
    <property type="protein sequence ID" value="NYF40308.1"/>
    <property type="molecule type" value="Genomic_DNA"/>
</dbReference>